<organism evidence="9 10">
    <name type="scientific">Plutella xylostella</name>
    <name type="common">Diamondback moth</name>
    <name type="synonym">Plutella maculipennis</name>
    <dbReference type="NCBI Taxonomy" id="51655"/>
    <lineage>
        <taxon>Eukaryota</taxon>
        <taxon>Metazoa</taxon>
        <taxon>Ecdysozoa</taxon>
        <taxon>Arthropoda</taxon>
        <taxon>Hexapoda</taxon>
        <taxon>Insecta</taxon>
        <taxon>Pterygota</taxon>
        <taxon>Neoptera</taxon>
        <taxon>Endopterygota</taxon>
        <taxon>Lepidoptera</taxon>
        <taxon>Glossata</taxon>
        <taxon>Ditrysia</taxon>
        <taxon>Yponomeutoidea</taxon>
        <taxon>Plutellidae</taxon>
        <taxon>Plutella</taxon>
    </lineage>
</organism>
<dbReference type="Gene3D" id="3.30.160.60">
    <property type="entry name" value="Classic Zinc Finger"/>
    <property type="match status" value="4"/>
</dbReference>
<evidence type="ECO:0000256" key="5">
    <source>
        <dbReference type="ARBA" id="ARBA00022833"/>
    </source>
</evidence>
<feature type="domain" description="C2H2-type" evidence="8">
    <location>
        <begin position="261"/>
        <end position="289"/>
    </location>
</feature>
<name>A0ABQ7QBT6_PLUXY</name>
<proteinExistence type="predicted"/>
<keyword evidence="6" id="KW-0539">Nucleus</keyword>
<dbReference type="InterPro" id="IPR013087">
    <property type="entry name" value="Znf_C2H2_type"/>
</dbReference>
<dbReference type="PROSITE" id="PS00028">
    <property type="entry name" value="ZINC_FINGER_C2H2_1"/>
    <property type="match status" value="2"/>
</dbReference>
<dbReference type="EMBL" id="JAHIBW010000017">
    <property type="protein sequence ID" value="KAG7302589.1"/>
    <property type="molecule type" value="Genomic_DNA"/>
</dbReference>
<comment type="caution">
    <text evidence="9">The sequence shown here is derived from an EMBL/GenBank/DDBJ whole genome shotgun (WGS) entry which is preliminary data.</text>
</comment>
<keyword evidence="5" id="KW-0862">Zinc</keyword>
<dbReference type="InterPro" id="IPR036236">
    <property type="entry name" value="Znf_C2H2_sf"/>
</dbReference>
<accession>A0ABQ7QBT6</accession>
<keyword evidence="2" id="KW-0479">Metal-binding</keyword>
<evidence type="ECO:0000256" key="4">
    <source>
        <dbReference type="ARBA" id="ARBA00022771"/>
    </source>
</evidence>
<feature type="domain" description="C2H2-type" evidence="8">
    <location>
        <begin position="173"/>
        <end position="200"/>
    </location>
</feature>
<protein>
    <recommendedName>
        <fullName evidence="8">C2H2-type domain-containing protein</fullName>
    </recommendedName>
</protein>
<reference evidence="9 10" key="1">
    <citation type="submission" date="2021-06" db="EMBL/GenBank/DDBJ databases">
        <title>A haploid diamondback moth (Plutella xylostella L.) genome assembly resolves 31 chromosomes and identifies a diamide resistance mutation.</title>
        <authorList>
            <person name="Ward C.M."/>
            <person name="Perry K.D."/>
            <person name="Baker G."/>
            <person name="Powis K."/>
            <person name="Heckel D.G."/>
            <person name="Baxter S.W."/>
        </authorList>
    </citation>
    <scope>NUCLEOTIDE SEQUENCE [LARGE SCALE GENOMIC DNA]</scope>
    <source>
        <strain evidence="9 10">LV</strain>
        <tissue evidence="9">Single pupa</tissue>
    </source>
</reference>
<dbReference type="PANTHER" id="PTHR16515">
    <property type="entry name" value="PR DOMAIN ZINC FINGER PROTEIN"/>
    <property type="match status" value="1"/>
</dbReference>
<comment type="subcellular location">
    <subcellularLocation>
        <location evidence="1">Nucleus</location>
    </subcellularLocation>
</comment>
<evidence type="ECO:0000313" key="10">
    <source>
        <dbReference type="Proteomes" id="UP000823941"/>
    </source>
</evidence>
<keyword evidence="10" id="KW-1185">Reference proteome</keyword>
<evidence type="ECO:0000313" key="9">
    <source>
        <dbReference type="EMBL" id="KAG7302589.1"/>
    </source>
</evidence>
<evidence type="ECO:0000256" key="3">
    <source>
        <dbReference type="ARBA" id="ARBA00022737"/>
    </source>
</evidence>
<keyword evidence="4 7" id="KW-0863">Zinc-finger</keyword>
<evidence type="ECO:0000256" key="1">
    <source>
        <dbReference type="ARBA" id="ARBA00004123"/>
    </source>
</evidence>
<evidence type="ECO:0000256" key="7">
    <source>
        <dbReference type="PROSITE-ProRule" id="PRU00042"/>
    </source>
</evidence>
<gene>
    <name evidence="9" type="ORF">JYU34_012523</name>
</gene>
<feature type="domain" description="C2H2-type" evidence="8">
    <location>
        <begin position="231"/>
        <end position="259"/>
    </location>
</feature>
<dbReference type="SMART" id="SM00355">
    <property type="entry name" value="ZnF_C2H2"/>
    <property type="match status" value="5"/>
</dbReference>
<evidence type="ECO:0000259" key="8">
    <source>
        <dbReference type="PROSITE" id="PS50157"/>
    </source>
</evidence>
<dbReference type="Pfam" id="PF00096">
    <property type="entry name" value="zf-C2H2"/>
    <property type="match status" value="4"/>
</dbReference>
<keyword evidence="3" id="KW-0677">Repeat</keyword>
<dbReference type="PROSITE" id="PS50157">
    <property type="entry name" value="ZINC_FINGER_C2H2_2"/>
    <property type="match status" value="4"/>
</dbReference>
<dbReference type="Proteomes" id="UP000823941">
    <property type="component" value="Chromosome 17"/>
</dbReference>
<dbReference type="PANTHER" id="PTHR16515:SF66">
    <property type="entry name" value="C2H2-TYPE DOMAIN-CONTAINING PROTEIN"/>
    <property type="match status" value="1"/>
</dbReference>
<evidence type="ECO:0000256" key="6">
    <source>
        <dbReference type="ARBA" id="ARBA00023242"/>
    </source>
</evidence>
<dbReference type="InterPro" id="IPR050331">
    <property type="entry name" value="Zinc_finger"/>
</dbReference>
<evidence type="ECO:0000256" key="2">
    <source>
        <dbReference type="ARBA" id="ARBA00022723"/>
    </source>
</evidence>
<sequence>MSSSFHIYHTLLAAAAEDDKTKIQNNRPKSADKNCRVCCEKTGSIQLFNNELRTNFIGEIYSVTGVLVSINTEYNCNNGETQTDKKYMIKSQSIKKEENMFKENKCRSKSVKNTTTKKFKIKANDKFRDSSDNFNDEEDNSQDVFDKKYGCKVSKSPGTLKKKKKIPEEPTQHLCASCGKSFTKLHDLKNHMVIHENVFPFACDKCPYKGRTKSTLVVHMKSHLAHSERPLSCPHCSIKTTTASNLNAHIRRVHNNGERNFKCTRCEKDFINKGDLRRHINMVHENMGNTSCQICYKVFKKTSLRTHLWRFHKIKKEKLYSRMPAYLRCNQTEDQPEPVATQQ</sequence>
<feature type="domain" description="C2H2-type" evidence="8">
    <location>
        <begin position="201"/>
        <end position="228"/>
    </location>
</feature>
<dbReference type="SUPFAM" id="SSF57667">
    <property type="entry name" value="beta-beta-alpha zinc fingers"/>
    <property type="match status" value="2"/>
</dbReference>